<dbReference type="InterPro" id="IPR029055">
    <property type="entry name" value="Ntn_hydrolases_N"/>
</dbReference>
<dbReference type="GO" id="GO:0008798">
    <property type="term" value="F:beta-aspartyl-peptidase activity"/>
    <property type="evidence" value="ECO:0007669"/>
    <property type="project" value="UniProtKB-EC"/>
</dbReference>
<evidence type="ECO:0000256" key="8">
    <source>
        <dbReference type="PIRSR" id="PIRSR600246-3"/>
    </source>
</evidence>
<dbReference type="SUPFAM" id="SSF56235">
    <property type="entry name" value="N-terminal nucleophile aminohydrolases (Ntn hydrolases)"/>
    <property type="match status" value="1"/>
</dbReference>
<reference evidence="9" key="1">
    <citation type="submission" date="2022-07" db="EMBL/GenBank/DDBJ databases">
        <title>Phylogenomic reconstructions and comparative analyses of Kickxellomycotina fungi.</title>
        <authorList>
            <person name="Reynolds N.K."/>
            <person name="Stajich J.E."/>
            <person name="Barry K."/>
            <person name="Grigoriev I.V."/>
            <person name="Crous P."/>
            <person name="Smith M.E."/>
        </authorList>
    </citation>
    <scope>NUCLEOTIDE SEQUENCE</scope>
    <source>
        <strain evidence="9">NRRL 1566</strain>
    </source>
</reference>
<dbReference type="EMBL" id="JANBUW010000623">
    <property type="protein sequence ID" value="KAJ2846109.1"/>
    <property type="molecule type" value="Genomic_DNA"/>
</dbReference>
<evidence type="ECO:0000256" key="5">
    <source>
        <dbReference type="ARBA" id="ARBA00022813"/>
    </source>
</evidence>
<evidence type="ECO:0000256" key="2">
    <source>
        <dbReference type="ARBA" id="ARBA00012879"/>
    </source>
</evidence>
<keyword evidence="5" id="KW-0068">Autocatalytic cleavage</keyword>
<evidence type="ECO:0000256" key="7">
    <source>
        <dbReference type="PIRSR" id="PIRSR600246-2"/>
    </source>
</evidence>
<evidence type="ECO:0000256" key="4">
    <source>
        <dbReference type="ARBA" id="ARBA00022801"/>
    </source>
</evidence>
<dbReference type="GO" id="GO:0016811">
    <property type="term" value="F:hydrolase activity, acting on carbon-nitrogen (but not peptide) bonds, in linear amides"/>
    <property type="evidence" value="ECO:0007669"/>
    <property type="project" value="UniProtKB-ARBA"/>
</dbReference>
<dbReference type="CDD" id="cd04701">
    <property type="entry name" value="Asparaginase_2"/>
    <property type="match status" value="1"/>
</dbReference>
<feature type="binding site" evidence="7">
    <location>
        <begin position="280"/>
        <end position="283"/>
    </location>
    <ligand>
        <name>substrate</name>
    </ligand>
</feature>
<evidence type="ECO:0000256" key="1">
    <source>
        <dbReference type="ARBA" id="ARBA00000306"/>
    </source>
</evidence>
<feature type="active site" description="Nucleophile" evidence="6">
    <location>
        <position position="230"/>
    </location>
</feature>
<dbReference type="Gene3D" id="3.60.20.30">
    <property type="entry name" value="(Glycosyl)asparaginase"/>
    <property type="match status" value="1"/>
</dbReference>
<keyword evidence="4" id="KW-0378">Hydrolase</keyword>
<dbReference type="Pfam" id="PF01112">
    <property type="entry name" value="Asparaginase_2"/>
    <property type="match status" value="1"/>
</dbReference>
<dbReference type="OrthoDB" id="2262349at2759"/>
<feature type="binding site" evidence="7">
    <location>
        <begin position="258"/>
        <end position="261"/>
    </location>
    <ligand>
        <name>substrate</name>
    </ligand>
</feature>
<dbReference type="InterPro" id="IPR000246">
    <property type="entry name" value="Peptidase_T2"/>
</dbReference>
<evidence type="ECO:0000313" key="10">
    <source>
        <dbReference type="Proteomes" id="UP001139887"/>
    </source>
</evidence>
<comment type="catalytic activity">
    <reaction evidence="1">
        <text>Cleavage of a beta-linked Asp residue from the N-terminus of a polypeptide.</text>
        <dbReference type="EC" id="3.4.19.5"/>
    </reaction>
</comment>
<keyword evidence="10" id="KW-1185">Reference proteome</keyword>
<proteinExistence type="predicted"/>
<protein>
    <recommendedName>
        <fullName evidence="2">beta-aspartyl-peptidase</fullName>
        <ecNumber evidence="2">3.4.19.5</ecNumber>
    </recommendedName>
</protein>
<evidence type="ECO:0000313" key="9">
    <source>
        <dbReference type="EMBL" id="KAJ2846109.1"/>
    </source>
</evidence>
<dbReference type="GO" id="GO:0006508">
    <property type="term" value="P:proteolysis"/>
    <property type="evidence" value="ECO:0007669"/>
    <property type="project" value="UniProtKB-KW"/>
</dbReference>
<keyword evidence="3" id="KW-0645">Protease</keyword>
<organism evidence="9 10">
    <name type="scientific">Coemansia brasiliensis</name>
    <dbReference type="NCBI Taxonomy" id="2650707"/>
    <lineage>
        <taxon>Eukaryota</taxon>
        <taxon>Fungi</taxon>
        <taxon>Fungi incertae sedis</taxon>
        <taxon>Zoopagomycota</taxon>
        <taxon>Kickxellomycotina</taxon>
        <taxon>Kickxellomycetes</taxon>
        <taxon>Kickxellales</taxon>
        <taxon>Kickxellaceae</taxon>
        <taxon>Coemansia</taxon>
    </lineage>
</organism>
<accession>A0A9W8I3G4</accession>
<evidence type="ECO:0000256" key="3">
    <source>
        <dbReference type="ARBA" id="ARBA00022670"/>
    </source>
</evidence>
<name>A0A9W8I3G4_9FUNG</name>
<dbReference type="EC" id="3.4.19.5" evidence="2"/>
<dbReference type="Proteomes" id="UP001139887">
    <property type="component" value="Unassembled WGS sequence"/>
</dbReference>
<comment type="caution">
    <text evidence="9">The sequence shown here is derived from an EMBL/GenBank/DDBJ whole genome shotgun (WGS) entry which is preliminary data.</text>
</comment>
<dbReference type="FunFam" id="3.60.20.30:FF:000001">
    <property type="entry name" value="Isoaspartyl peptidase/L-asparaginase"/>
    <property type="match status" value="1"/>
</dbReference>
<dbReference type="PANTHER" id="PTHR10188:SF6">
    <property type="entry name" value="N(4)-(BETA-N-ACETYLGLUCOSAMINYL)-L-ASPARAGINASE"/>
    <property type="match status" value="1"/>
</dbReference>
<sequence length="376" mass="39804">MPQTGEISAASRIAALLVKVLCMFKRRGHSEKHKTLPVTLVVHAGAGNILKQKMTYEEEEQLRAGISQAIDCGYAILRNDGLAIDAVEASVRSLENNPLFNAGKGAVFNRDGINQLEASIMDGNLGAAGAATLLTTVKNPITLARKVMESNFHVFLCGPGAESYAKEQGLDIVDPSYFWTRHRWEQHERGYIHNKPLTTGNSGSSSLTTVASATLADSKHKGYLDLPMGTVGAVAIDANGYMAAATSTGGMSNKWDGRIGDSPVIGAGTFANKSVAVSSTGAGEYFIRQGTARYIALRMQLLGESSDQACKAAMSEMKASGGDGGVICISADGYPSMVFCSAGMYRGYCSQSTKHIPVIGIFGDEKIAPGDIHIKL</sequence>
<dbReference type="AlphaFoldDB" id="A0A9W8I3G4"/>
<dbReference type="PANTHER" id="PTHR10188">
    <property type="entry name" value="L-ASPARAGINASE"/>
    <property type="match status" value="1"/>
</dbReference>
<gene>
    <name evidence="9" type="ORF">IWW36_004504</name>
</gene>
<feature type="site" description="Cleavage; by autolysis" evidence="8">
    <location>
        <begin position="229"/>
        <end position="230"/>
    </location>
</feature>
<evidence type="ECO:0000256" key="6">
    <source>
        <dbReference type="PIRSR" id="PIRSR600246-1"/>
    </source>
</evidence>